<evidence type="ECO:0000256" key="1">
    <source>
        <dbReference type="SAM" id="Phobius"/>
    </source>
</evidence>
<organism evidence="2">
    <name type="scientific">Deinococcus sp. VB142</name>
    <dbReference type="NCBI Taxonomy" id="3112952"/>
    <lineage>
        <taxon>Bacteria</taxon>
        <taxon>Thermotogati</taxon>
        <taxon>Deinococcota</taxon>
        <taxon>Deinococci</taxon>
        <taxon>Deinococcales</taxon>
        <taxon>Deinococcaceae</taxon>
        <taxon>Deinococcus</taxon>
    </lineage>
</organism>
<keyword evidence="1" id="KW-0812">Transmembrane</keyword>
<protein>
    <recommendedName>
        <fullName evidence="3">Tetratricopeptide repeat protein</fullName>
    </recommendedName>
</protein>
<dbReference type="AlphaFoldDB" id="A0AAU6Q0A9"/>
<keyword evidence="1" id="KW-0472">Membrane</keyword>
<accession>A0AAU6Q0A9</accession>
<sequence length="143" mass="15862">MNYAATLAVMMVLAFCFPITVKLGVWLGIPAALGATVLGALLVFGVTAYLVRWQVGRHSQQLARLAQGRAQMAADPEDPRAYFVDGEHLGRLLLRLGRRREAAEVIDRYSRLGGARESELMALQEALSQAERRKRRAQREVKG</sequence>
<evidence type="ECO:0000313" key="2">
    <source>
        <dbReference type="EMBL" id="WYF43990.1"/>
    </source>
</evidence>
<dbReference type="RefSeq" id="WP_339095145.1">
    <property type="nucleotide sequence ID" value="NZ_CP149782.1"/>
</dbReference>
<dbReference type="EMBL" id="CP149782">
    <property type="protein sequence ID" value="WYF43990.1"/>
    <property type="molecule type" value="Genomic_DNA"/>
</dbReference>
<name>A0AAU6Q0A9_9DEIO</name>
<reference evidence="2" key="1">
    <citation type="submission" date="2024-03" db="EMBL/GenBank/DDBJ databases">
        <title>Deinococcus weizhi sp. nov., isolated from human skin.</title>
        <authorList>
            <person name="Wei Z."/>
            <person name="Tian F."/>
            <person name="Yang C."/>
            <person name="Xin L.T."/>
            <person name="Wen Z.J."/>
            <person name="Lan K.C."/>
            <person name="Yu L."/>
            <person name="Zhe W."/>
            <person name="Dan F.D."/>
            <person name="Jun W."/>
            <person name="Rui Z."/>
            <person name="Yong X.J."/>
            <person name="Ting Y."/>
            <person name="Wei X."/>
            <person name="Xu Z.G."/>
            <person name="Xin Z."/>
            <person name="Dong F.G."/>
            <person name="Ni X.M."/>
            <person name="Zheng M.G."/>
            <person name="Chun Y."/>
            <person name="Qian W.X."/>
        </authorList>
    </citation>
    <scope>NUCLEOTIDE SEQUENCE</scope>
    <source>
        <strain evidence="2">VB142</strain>
    </source>
</reference>
<keyword evidence="1" id="KW-1133">Transmembrane helix</keyword>
<feature type="transmembrane region" description="Helical" evidence="1">
    <location>
        <begin position="26"/>
        <end position="51"/>
    </location>
</feature>
<evidence type="ECO:0008006" key="3">
    <source>
        <dbReference type="Google" id="ProtNLM"/>
    </source>
</evidence>
<gene>
    <name evidence="2" type="ORF">WDJ50_11290</name>
</gene>
<proteinExistence type="predicted"/>